<accession>A0A974HKS0</accession>
<organism evidence="1 2">
    <name type="scientific">Xenopus laevis</name>
    <name type="common">African clawed frog</name>
    <dbReference type="NCBI Taxonomy" id="8355"/>
    <lineage>
        <taxon>Eukaryota</taxon>
        <taxon>Metazoa</taxon>
        <taxon>Chordata</taxon>
        <taxon>Craniata</taxon>
        <taxon>Vertebrata</taxon>
        <taxon>Euteleostomi</taxon>
        <taxon>Amphibia</taxon>
        <taxon>Batrachia</taxon>
        <taxon>Anura</taxon>
        <taxon>Pipoidea</taxon>
        <taxon>Pipidae</taxon>
        <taxon>Xenopodinae</taxon>
        <taxon>Xenopus</taxon>
        <taxon>Xenopus</taxon>
    </lineage>
</organism>
<dbReference type="Proteomes" id="UP000694892">
    <property type="component" value="Chromosome 4S"/>
</dbReference>
<name>A0A974HKS0_XENLA</name>
<sequence length="183" mass="19521">MTMPISENRTGGNPIINQSAVSFEQPSTSWKKKAKLELSDNSTIQSTPAGHVVHSKMAAVQVTPTVSGSVGLAFPQGDLSHVTSHVTTLVAIWTTPNTGFSPVIQLADKSLLTGLLYPGLLHSTLVPIVLLRRPHTRDDKSCRVGQCVGKHPRQSEPSLDALLHVAAGPDWQSVGSGKCQRDC</sequence>
<protein>
    <submittedName>
        <fullName evidence="1">Uncharacterized protein</fullName>
    </submittedName>
</protein>
<evidence type="ECO:0000313" key="1">
    <source>
        <dbReference type="EMBL" id="OCT81782.1"/>
    </source>
</evidence>
<dbReference type="EMBL" id="CM004473">
    <property type="protein sequence ID" value="OCT81782.1"/>
    <property type="molecule type" value="Genomic_DNA"/>
</dbReference>
<reference evidence="2" key="1">
    <citation type="journal article" date="2016" name="Nature">
        <title>Genome evolution in the allotetraploid frog Xenopus laevis.</title>
        <authorList>
            <person name="Session A.M."/>
            <person name="Uno Y."/>
            <person name="Kwon T."/>
            <person name="Chapman J.A."/>
            <person name="Toyoda A."/>
            <person name="Takahashi S."/>
            <person name="Fukui A."/>
            <person name="Hikosaka A."/>
            <person name="Suzuki A."/>
            <person name="Kondo M."/>
            <person name="van Heeringen S.J."/>
            <person name="Quigley I."/>
            <person name="Heinz S."/>
            <person name="Ogino H."/>
            <person name="Ochi H."/>
            <person name="Hellsten U."/>
            <person name="Lyons J.B."/>
            <person name="Simakov O."/>
            <person name="Putnam N."/>
            <person name="Stites J."/>
            <person name="Kuroki Y."/>
            <person name="Tanaka T."/>
            <person name="Michiue T."/>
            <person name="Watanabe M."/>
            <person name="Bogdanovic O."/>
            <person name="Lister R."/>
            <person name="Georgiou G."/>
            <person name="Paranjpe S.S."/>
            <person name="van Kruijsbergen I."/>
            <person name="Shu S."/>
            <person name="Carlson J."/>
            <person name="Kinoshita T."/>
            <person name="Ohta Y."/>
            <person name="Mawaribuchi S."/>
            <person name="Jenkins J."/>
            <person name="Grimwood J."/>
            <person name="Schmutz J."/>
            <person name="Mitros T."/>
            <person name="Mozaffari S.V."/>
            <person name="Suzuki Y."/>
            <person name="Haramoto Y."/>
            <person name="Yamamoto T.S."/>
            <person name="Takagi C."/>
            <person name="Heald R."/>
            <person name="Miller K."/>
            <person name="Haudenschild C."/>
            <person name="Kitzman J."/>
            <person name="Nakayama T."/>
            <person name="Izutsu Y."/>
            <person name="Robert J."/>
            <person name="Fortriede J."/>
            <person name="Burns K."/>
            <person name="Lotay V."/>
            <person name="Karimi K."/>
            <person name="Yasuoka Y."/>
            <person name="Dichmann D.S."/>
            <person name="Flajnik M.F."/>
            <person name="Houston D.W."/>
            <person name="Shendure J."/>
            <person name="DuPasquier L."/>
            <person name="Vize P.D."/>
            <person name="Zorn A.M."/>
            <person name="Ito M."/>
            <person name="Marcotte E.M."/>
            <person name="Wallingford J.B."/>
            <person name="Ito Y."/>
            <person name="Asashima M."/>
            <person name="Ueno N."/>
            <person name="Matsuda Y."/>
            <person name="Veenstra G.J."/>
            <person name="Fujiyama A."/>
            <person name="Harland R.M."/>
            <person name="Taira M."/>
            <person name="Rokhsar D.S."/>
        </authorList>
    </citation>
    <scope>NUCLEOTIDE SEQUENCE [LARGE SCALE GENOMIC DNA]</scope>
    <source>
        <strain evidence="2">J</strain>
    </source>
</reference>
<proteinExistence type="predicted"/>
<evidence type="ECO:0000313" key="2">
    <source>
        <dbReference type="Proteomes" id="UP000694892"/>
    </source>
</evidence>
<gene>
    <name evidence="1" type="ORF">XELAEV_18024291mg</name>
</gene>
<dbReference type="AlphaFoldDB" id="A0A974HKS0"/>